<organism evidence="1 2">
    <name type="scientific">Mesorhizobium montanum</name>
    <dbReference type="NCBI Taxonomy" id="3072323"/>
    <lineage>
        <taxon>Bacteria</taxon>
        <taxon>Pseudomonadati</taxon>
        <taxon>Pseudomonadota</taxon>
        <taxon>Alphaproteobacteria</taxon>
        <taxon>Hyphomicrobiales</taxon>
        <taxon>Phyllobacteriaceae</taxon>
        <taxon>Mesorhizobium</taxon>
    </lineage>
</organism>
<reference evidence="1 2" key="1">
    <citation type="submission" date="2023-08" db="EMBL/GenBank/DDBJ databases">
        <title>Implementing the SeqCode for naming new Mesorhizobium species isolated from Vachellia karroo root nodules.</title>
        <authorList>
            <person name="Van Lill M."/>
        </authorList>
    </citation>
    <scope>NUCLEOTIDE SEQUENCE [LARGE SCALE GENOMIC DNA]</scope>
    <source>
        <strain evidence="1 2">MSK 1335</strain>
    </source>
</reference>
<keyword evidence="2" id="KW-1185">Reference proteome</keyword>
<name>A0ABU4ZPQ3_9HYPH</name>
<sequence>MSKEKQNRTIANFIEKWANASPYSYRDIALVAGFTTADMIYMFMRGERRVPLDCVPALAEALQCDGNELWTLALQQYPSPQIFRAIQEHGHSPNEQAWLNALRTVSGHADPDLTFERSTRLREILLD</sequence>
<comment type="caution">
    <text evidence="1">The sequence shown here is derived from an EMBL/GenBank/DDBJ whole genome shotgun (WGS) entry which is preliminary data.</text>
</comment>
<dbReference type="EMBL" id="JAVIJF010000015">
    <property type="protein sequence ID" value="MDX8526975.1"/>
    <property type="molecule type" value="Genomic_DNA"/>
</dbReference>
<evidence type="ECO:0000313" key="2">
    <source>
        <dbReference type="Proteomes" id="UP001276840"/>
    </source>
</evidence>
<evidence type="ECO:0008006" key="3">
    <source>
        <dbReference type="Google" id="ProtNLM"/>
    </source>
</evidence>
<evidence type="ECO:0000313" key="1">
    <source>
        <dbReference type="EMBL" id="MDX8526975.1"/>
    </source>
</evidence>
<proteinExistence type="predicted"/>
<protein>
    <recommendedName>
        <fullName evidence="3">XRE family transcriptional regulator</fullName>
    </recommendedName>
</protein>
<gene>
    <name evidence="1" type="ORF">RFM68_20955</name>
</gene>
<dbReference type="Proteomes" id="UP001276840">
    <property type="component" value="Unassembled WGS sequence"/>
</dbReference>
<accession>A0ABU4ZPQ3</accession>
<dbReference type="RefSeq" id="WP_320234910.1">
    <property type="nucleotide sequence ID" value="NZ_JAVIJF010000015.1"/>
</dbReference>